<accession>A0A2N9GLM8</accession>
<evidence type="ECO:0000259" key="1">
    <source>
        <dbReference type="Pfam" id="PF07734"/>
    </source>
</evidence>
<dbReference type="InterPro" id="IPR006527">
    <property type="entry name" value="F-box-assoc_dom_typ1"/>
</dbReference>
<dbReference type="InterPro" id="IPR050796">
    <property type="entry name" value="SCF_F-box_component"/>
</dbReference>
<gene>
    <name evidence="2" type="ORF">FSB_LOCUS28221</name>
</gene>
<dbReference type="PANTHER" id="PTHR31672">
    <property type="entry name" value="BNACNNG10540D PROTEIN"/>
    <property type="match status" value="1"/>
</dbReference>
<dbReference type="Pfam" id="PF07734">
    <property type="entry name" value="FBA_1"/>
    <property type="match status" value="1"/>
</dbReference>
<dbReference type="PANTHER" id="PTHR31672:SF13">
    <property type="entry name" value="F-BOX PROTEIN CPR30-LIKE"/>
    <property type="match status" value="1"/>
</dbReference>
<evidence type="ECO:0000313" key="2">
    <source>
        <dbReference type="EMBL" id="SPD00339.1"/>
    </source>
</evidence>
<dbReference type="AlphaFoldDB" id="A0A2N9GLM8"/>
<proteinExistence type="predicted"/>
<sequence>MLSSFPTFSLSKEDCRELIFCYTNFATAYAVCPIPFRTATNHYRVLCSCNGVLCMANSPIDTNFMCRIHDPPINDNLICTSVYLWNPTVRKFKILPPYTPLGSKKLMYNTFGVGPDHRDHDFLVIKIIYFYDEYAGTYNGQRRPLTMVYSLNTKSWSSVAESVVVPCFAYDYPTAFVNGAIHWKAFSFALNEPVIMYFNTAERVFGEIRLPDKSFDPHMHRVHSRVAVFNGLLAFIVISRLHPAYRRVCDIWVMNEYGVVQSWTQRFAIPIPEAIWFDRPLGITKNNQLLVDLDREVVLV</sequence>
<dbReference type="InterPro" id="IPR017451">
    <property type="entry name" value="F-box-assoc_interact_dom"/>
</dbReference>
<protein>
    <recommendedName>
        <fullName evidence="1">F-box associated beta-propeller type 1 domain-containing protein</fullName>
    </recommendedName>
</protein>
<feature type="domain" description="F-box associated beta-propeller type 1" evidence="1">
    <location>
        <begin position="79"/>
        <end position="299"/>
    </location>
</feature>
<reference evidence="2" key="1">
    <citation type="submission" date="2018-02" db="EMBL/GenBank/DDBJ databases">
        <authorList>
            <person name="Cohen D.B."/>
            <person name="Kent A.D."/>
        </authorList>
    </citation>
    <scope>NUCLEOTIDE SEQUENCE</scope>
</reference>
<dbReference type="EMBL" id="OIVN01002076">
    <property type="protein sequence ID" value="SPD00339.1"/>
    <property type="molecule type" value="Genomic_DNA"/>
</dbReference>
<organism evidence="2">
    <name type="scientific">Fagus sylvatica</name>
    <name type="common">Beechnut</name>
    <dbReference type="NCBI Taxonomy" id="28930"/>
    <lineage>
        <taxon>Eukaryota</taxon>
        <taxon>Viridiplantae</taxon>
        <taxon>Streptophyta</taxon>
        <taxon>Embryophyta</taxon>
        <taxon>Tracheophyta</taxon>
        <taxon>Spermatophyta</taxon>
        <taxon>Magnoliopsida</taxon>
        <taxon>eudicotyledons</taxon>
        <taxon>Gunneridae</taxon>
        <taxon>Pentapetalae</taxon>
        <taxon>rosids</taxon>
        <taxon>fabids</taxon>
        <taxon>Fagales</taxon>
        <taxon>Fagaceae</taxon>
        <taxon>Fagus</taxon>
    </lineage>
</organism>
<name>A0A2N9GLM8_FAGSY</name>
<dbReference type="NCBIfam" id="TIGR01640">
    <property type="entry name" value="F_box_assoc_1"/>
    <property type="match status" value="1"/>
</dbReference>